<reference evidence="2 3" key="1">
    <citation type="journal article" date="2020" name="Genomics">
        <title>Complete, high-quality genomes from long-read metagenomic sequencing of two wolf lichen thalli reveals enigmatic genome architecture.</title>
        <authorList>
            <person name="McKenzie S.K."/>
            <person name="Walston R.F."/>
            <person name="Allen J.L."/>
        </authorList>
    </citation>
    <scope>NUCLEOTIDE SEQUENCE [LARGE SCALE GENOMIC DNA]</scope>
    <source>
        <strain evidence="2">WasteWater1</strain>
    </source>
</reference>
<dbReference type="GeneID" id="59337472"/>
<dbReference type="AlphaFoldDB" id="A0A8H6CN08"/>
<evidence type="ECO:0000313" key="2">
    <source>
        <dbReference type="EMBL" id="KAF6226211.1"/>
    </source>
</evidence>
<gene>
    <name evidence="2" type="ORF">HO133_009077</name>
</gene>
<dbReference type="Proteomes" id="UP000593566">
    <property type="component" value="Unassembled WGS sequence"/>
</dbReference>
<comment type="caution">
    <text evidence="2">The sequence shown here is derived from an EMBL/GenBank/DDBJ whole genome shotgun (WGS) entry which is preliminary data.</text>
</comment>
<dbReference type="RefSeq" id="XP_037154764.1">
    <property type="nucleotide sequence ID" value="XM_037299938.1"/>
</dbReference>
<accession>A0A8H6CN08</accession>
<proteinExistence type="predicted"/>
<sequence length="131" mass="14864">MEGGDLLRRYSSLPDANLTFVPELFNSDFDSKTHSLHTSIVSRTRIKYLSLGQNFKQQGLRDPIEAVLRISLLDVYEMRHCVSHIEREGPRLPNGAKIQSVQAQHDATEKKEDAGTEVKDLPKTENVMLPF</sequence>
<name>A0A8H6CN08_9LECA</name>
<feature type="region of interest" description="Disordered" evidence="1">
    <location>
        <begin position="87"/>
        <end position="131"/>
    </location>
</feature>
<dbReference type="EMBL" id="JACCJB010000006">
    <property type="protein sequence ID" value="KAF6226211.1"/>
    <property type="molecule type" value="Genomic_DNA"/>
</dbReference>
<protein>
    <submittedName>
        <fullName evidence="2">Uncharacterized protein</fullName>
    </submittedName>
</protein>
<feature type="compositionally biased region" description="Basic and acidic residues" evidence="1">
    <location>
        <begin position="106"/>
        <end position="123"/>
    </location>
</feature>
<evidence type="ECO:0000256" key="1">
    <source>
        <dbReference type="SAM" id="MobiDB-lite"/>
    </source>
</evidence>
<organism evidence="2 3">
    <name type="scientific">Letharia lupina</name>
    <dbReference type="NCBI Taxonomy" id="560253"/>
    <lineage>
        <taxon>Eukaryota</taxon>
        <taxon>Fungi</taxon>
        <taxon>Dikarya</taxon>
        <taxon>Ascomycota</taxon>
        <taxon>Pezizomycotina</taxon>
        <taxon>Lecanoromycetes</taxon>
        <taxon>OSLEUM clade</taxon>
        <taxon>Lecanoromycetidae</taxon>
        <taxon>Lecanorales</taxon>
        <taxon>Lecanorineae</taxon>
        <taxon>Parmeliaceae</taxon>
        <taxon>Letharia</taxon>
    </lineage>
</organism>
<keyword evidence="3" id="KW-1185">Reference proteome</keyword>
<evidence type="ECO:0000313" key="3">
    <source>
        <dbReference type="Proteomes" id="UP000593566"/>
    </source>
</evidence>